<organism evidence="1 2">
    <name type="scientific">Candidatus Accumulibacter phosphatis</name>
    <dbReference type="NCBI Taxonomy" id="327160"/>
    <lineage>
        <taxon>Bacteria</taxon>
        <taxon>Pseudomonadati</taxon>
        <taxon>Pseudomonadota</taxon>
        <taxon>Betaproteobacteria</taxon>
        <taxon>Candidatus Accumulibacter</taxon>
    </lineage>
</organism>
<evidence type="ECO:0000313" key="1">
    <source>
        <dbReference type="EMBL" id="MQM31937.1"/>
    </source>
</evidence>
<protein>
    <submittedName>
        <fullName evidence="1">Diguanylate phosphodiesterase</fullName>
    </submittedName>
</protein>
<feature type="non-terminal residue" evidence="1">
    <location>
        <position position="122"/>
    </location>
</feature>
<accession>A0A6A7RWK3</accession>
<name>A0A6A7RWK3_9PROT</name>
<dbReference type="Proteomes" id="UP000342300">
    <property type="component" value="Unassembled WGS sequence"/>
</dbReference>
<comment type="caution">
    <text evidence="1">The sequence shown here is derived from an EMBL/GenBank/DDBJ whole genome shotgun (WGS) entry which is preliminary data.</text>
</comment>
<gene>
    <name evidence="1" type="ORF">CRU78_16050</name>
</gene>
<proteinExistence type="predicted"/>
<sequence>MFTLTIFLVSIWSLAFYSSRMLRADMGRLLGDQQLSTVSLLADELNHELGDRLAILARIANRVTAAMLADNTALQAFLAQSLTLEGEPFNGGIIAHRLDGTAVAEFPPASGRQGVNYMDIDS</sequence>
<evidence type="ECO:0000313" key="2">
    <source>
        <dbReference type="Proteomes" id="UP000342300"/>
    </source>
</evidence>
<dbReference type="AlphaFoldDB" id="A0A6A7RWK3"/>
<dbReference type="EMBL" id="PDHS01000408">
    <property type="protein sequence ID" value="MQM31937.1"/>
    <property type="molecule type" value="Genomic_DNA"/>
</dbReference>
<reference evidence="1 2" key="1">
    <citation type="submission" date="2017-09" db="EMBL/GenBank/DDBJ databases">
        <title>Metagenomic Analysis Reveals Denitrifying Candidatus Accumulibacter and Flanking Population as a Source of N2O.</title>
        <authorList>
            <person name="Gao H."/>
            <person name="Mao Y."/>
            <person name="Zhao X."/>
            <person name="Liu W.-T."/>
            <person name="Zhang T."/>
            <person name="Wells G."/>
        </authorList>
    </citation>
    <scope>NUCLEOTIDE SEQUENCE [LARGE SCALE GENOMIC DNA]</scope>
    <source>
        <strain evidence="1">CANDO_2_IC</strain>
    </source>
</reference>